<dbReference type="AlphaFoldDB" id="A0A2R6XJE0"/>
<gene>
    <name evidence="1" type="ORF">MARPO_0012s0156</name>
</gene>
<name>A0A2R6XJE0_MARPO</name>
<evidence type="ECO:0000313" key="1">
    <source>
        <dbReference type="EMBL" id="PTQ46228.1"/>
    </source>
</evidence>
<keyword evidence="2" id="KW-1185">Reference proteome</keyword>
<protein>
    <submittedName>
        <fullName evidence="1">Uncharacterized protein</fullName>
    </submittedName>
</protein>
<reference evidence="2" key="1">
    <citation type="journal article" date="2017" name="Cell">
        <title>Insights into land plant evolution garnered from the Marchantia polymorpha genome.</title>
        <authorList>
            <person name="Bowman J.L."/>
            <person name="Kohchi T."/>
            <person name="Yamato K.T."/>
            <person name="Jenkins J."/>
            <person name="Shu S."/>
            <person name="Ishizaki K."/>
            <person name="Yamaoka S."/>
            <person name="Nishihama R."/>
            <person name="Nakamura Y."/>
            <person name="Berger F."/>
            <person name="Adam C."/>
            <person name="Aki S.S."/>
            <person name="Althoff F."/>
            <person name="Araki T."/>
            <person name="Arteaga-Vazquez M.A."/>
            <person name="Balasubrmanian S."/>
            <person name="Barry K."/>
            <person name="Bauer D."/>
            <person name="Boehm C.R."/>
            <person name="Briginshaw L."/>
            <person name="Caballero-Perez J."/>
            <person name="Catarino B."/>
            <person name="Chen F."/>
            <person name="Chiyoda S."/>
            <person name="Chovatia M."/>
            <person name="Davies K.M."/>
            <person name="Delmans M."/>
            <person name="Demura T."/>
            <person name="Dierschke T."/>
            <person name="Dolan L."/>
            <person name="Dorantes-Acosta A.E."/>
            <person name="Eklund D.M."/>
            <person name="Florent S.N."/>
            <person name="Flores-Sandoval E."/>
            <person name="Fujiyama A."/>
            <person name="Fukuzawa H."/>
            <person name="Galik B."/>
            <person name="Grimanelli D."/>
            <person name="Grimwood J."/>
            <person name="Grossniklaus U."/>
            <person name="Hamada T."/>
            <person name="Haseloff J."/>
            <person name="Hetherington A.J."/>
            <person name="Higo A."/>
            <person name="Hirakawa Y."/>
            <person name="Hundley H.N."/>
            <person name="Ikeda Y."/>
            <person name="Inoue K."/>
            <person name="Inoue S.I."/>
            <person name="Ishida S."/>
            <person name="Jia Q."/>
            <person name="Kakita M."/>
            <person name="Kanazawa T."/>
            <person name="Kawai Y."/>
            <person name="Kawashima T."/>
            <person name="Kennedy M."/>
            <person name="Kinose K."/>
            <person name="Kinoshita T."/>
            <person name="Kohara Y."/>
            <person name="Koide E."/>
            <person name="Komatsu K."/>
            <person name="Kopischke S."/>
            <person name="Kubo M."/>
            <person name="Kyozuka J."/>
            <person name="Lagercrantz U."/>
            <person name="Lin S.S."/>
            <person name="Lindquist E."/>
            <person name="Lipzen A.M."/>
            <person name="Lu C.W."/>
            <person name="De Luna E."/>
            <person name="Martienssen R.A."/>
            <person name="Minamino N."/>
            <person name="Mizutani M."/>
            <person name="Mizutani M."/>
            <person name="Mochizuki N."/>
            <person name="Monte I."/>
            <person name="Mosher R."/>
            <person name="Nagasaki H."/>
            <person name="Nakagami H."/>
            <person name="Naramoto S."/>
            <person name="Nishitani K."/>
            <person name="Ohtani M."/>
            <person name="Okamoto T."/>
            <person name="Okumura M."/>
            <person name="Phillips J."/>
            <person name="Pollak B."/>
            <person name="Reinders A."/>
            <person name="Rovekamp M."/>
            <person name="Sano R."/>
            <person name="Sawa S."/>
            <person name="Schmid M.W."/>
            <person name="Shirakawa M."/>
            <person name="Solano R."/>
            <person name="Spunde A."/>
            <person name="Suetsugu N."/>
            <person name="Sugano S."/>
            <person name="Sugiyama A."/>
            <person name="Sun R."/>
            <person name="Suzuki Y."/>
            <person name="Takenaka M."/>
            <person name="Takezawa D."/>
            <person name="Tomogane H."/>
            <person name="Tsuzuki M."/>
            <person name="Ueda T."/>
            <person name="Umeda M."/>
            <person name="Ward J.M."/>
            <person name="Watanabe Y."/>
            <person name="Yazaki K."/>
            <person name="Yokoyama R."/>
            <person name="Yoshitake Y."/>
            <person name="Yotsui I."/>
            <person name="Zachgo S."/>
            <person name="Schmutz J."/>
        </authorList>
    </citation>
    <scope>NUCLEOTIDE SEQUENCE [LARGE SCALE GENOMIC DNA]</scope>
    <source>
        <strain evidence="2">Tak-1</strain>
    </source>
</reference>
<evidence type="ECO:0000313" key="2">
    <source>
        <dbReference type="Proteomes" id="UP000244005"/>
    </source>
</evidence>
<organism evidence="1 2">
    <name type="scientific">Marchantia polymorpha</name>
    <name type="common">Common liverwort</name>
    <name type="synonym">Marchantia aquatica</name>
    <dbReference type="NCBI Taxonomy" id="3197"/>
    <lineage>
        <taxon>Eukaryota</taxon>
        <taxon>Viridiplantae</taxon>
        <taxon>Streptophyta</taxon>
        <taxon>Embryophyta</taxon>
        <taxon>Marchantiophyta</taxon>
        <taxon>Marchantiopsida</taxon>
        <taxon>Marchantiidae</taxon>
        <taxon>Marchantiales</taxon>
        <taxon>Marchantiaceae</taxon>
        <taxon>Marchantia</taxon>
    </lineage>
</organism>
<dbReference type="Proteomes" id="UP000244005">
    <property type="component" value="Unassembled WGS sequence"/>
</dbReference>
<sequence>MSNTWEFNFAQATKVSDDSIFRNDGFDSTVSKRRPRSRALFFPFLGESLHFC</sequence>
<dbReference type="EMBL" id="KZ772684">
    <property type="protein sequence ID" value="PTQ46228.1"/>
    <property type="molecule type" value="Genomic_DNA"/>
</dbReference>
<accession>A0A2R6XJE0</accession>
<proteinExistence type="predicted"/>